<dbReference type="AlphaFoldDB" id="A0A6L9MJ74"/>
<sequence length="186" mass="19741">MTTTIDLGGGVEPVTLDEAKSWCRIERDDEDGLIGDLIRAARQGIEAMTGLVLAKRVFRLALDDVPAHGWIETTQRPLVGIVAITAYGPGGEPVSFDPDEAIVERALGIEAIRLSPAVRAAAVNGVEVDFEAGYGEGAVPENIRVALRMIVASSYELRAAVDPQLQPAAIPARAASLLAPYRQVSL</sequence>
<dbReference type="Gene3D" id="1.10.3230.30">
    <property type="entry name" value="Phage gp6-like head-tail connector protein"/>
    <property type="match status" value="1"/>
</dbReference>
<dbReference type="Proteomes" id="UP000476332">
    <property type="component" value="Unassembled WGS sequence"/>
</dbReference>
<dbReference type="RefSeq" id="WP_163044526.1">
    <property type="nucleotide sequence ID" value="NZ_JAAAMJ010000010.1"/>
</dbReference>
<accession>A0A6L9MJ74</accession>
<comment type="caution">
    <text evidence="1">The sequence shown here is derived from an EMBL/GenBank/DDBJ whole genome shotgun (WGS) entry which is preliminary data.</text>
</comment>
<gene>
    <name evidence="1" type="ORF">GTW51_13775</name>
</gene>
<evidence type="ECO:0000313" key="2">
    <source>
        <dbReference type="Proteomes" id="UP000476332"/>
    </source>
</evidence>
<dbReference type="NCBIfam" id="TIGR01560">
    <property type="entry name" value="put_DNA_pack"/>
    <property type="match status" value="1"/>
</dbReference>
<dbReference type="NCBIfam" id="TIGR02215">
    <property type="entry name" value="phage_chp_gp8"/>
    <property type="match status" value="1"/>
</dbReference>
<evidence type="ECO:0000313" key="1">
    <source>
        <dbReference type="EMBL" id="NDV87771.1"/>
    </source>
</evidence>
<organism evidence="1 2">
    <name type="scientific">Aurantimonas aggregata</name>
    <dbReference type="NCBI Taxonomy" id="2047720"/>
    <lineage>
        <taxon>Bacteria</taxon>
        <taxon>Pseudomonadati</taxon>
        <taxon>Pseudomonadota</taxon>
        <taxon>Alphaproteobacteria</taxon>
        <taxon>Hyphomicrobiales</taxon>
        <taxon>Aurantimonadaceae</taxon>
        <taxon>Aurantimonas</taxon>
    </lineage>
</organism>
<dbReference type="InterPro" id="IPR021146">
    <property type="entry name" value="Phage_gp6-like_head-tail"/>
</dbReference>
<dbReference type="InterPro" id="IPR011738">
    <property type="entry name" value="Phage_CHP"/>
</dbReference>
<dbReference type="CDD" id="cd08054">
    <property type="entry name" value="gp6"/>
    <property type="match status" value="1"/>
</dbReference>
<reference evidence="1 2" key="1">
    <citation type="submission" date="2020-01" db="EMBL/GenBank/DDBJ databases">
        <title>Genomes of bacteria type strains.</title>
        <authorList>
            <person name="Chen J."/>
            <person name="Zhu S."/>
            <person name="Chen J."/>
        </authorList>
    </citation>
    <scope>NUCLEOTIDE SEQUENCE [LARGE SCALE GENOMIC DNA]</scope>
    <source>
        <strain evidence="1 2">KCTC 52919</strain>
    </source>
</reference>
<evidence type="ECO:0008006" key="3">
    <source>
        <dbReference type="Google" id="ProtNLM"/>
    </source>
</evidence>
<dbReference type="EMBL" id="JAAAMJ010000010">
    <property type="protein sequence ID" value="NDV87771.1"/>
    <property type="molecule type" value="Genomic_DNA"/>
</dbReference>
<proteinExistence type="predicted"/>
<dbReference type="InterPro" id="IPR006450">
    <property type="entry name" value="Phage_HK97_gp6-like"/>
</dbReference>
<name>A0A6L9MJ74_9HYPH</name>
<dbReference type="Pfam" id="PF05135">
    <property type="entry name" value="Phage_connect_1"/>
    <property type="match status" value="1"/>
</dbReference>
<keyword evidence="2" id="KW-1185">Reference proteome</keyword>
<protein>
    <recommendedName>
        <fullName evidence="3">Phage gp6-like head-tail connector protein</fullName>
    </recommendedName>
</protein>